<keyword evidence="1" id="KW-0812">Transmembrane</keyword>
<evidence type="ECO:0000313" key="3">
    <source>
        <dbReference type="Proteomes" id="UP001164733"/>
    </source>
</evidence>
<sequence length="121" mass="13806">MKRKKMILVIVTIFIFIAIGLLEIMNTLFYSMLRLPTGDYLSESTSSNGTYTIKSYLCNGGATVDYAVRSELITNTKNSKAKTIYWDYKINKAAITWENDDTAIINGHKFNIRTTYRSGRL</sequence>
<dbReference type="EMBL" id="CP086239">
    <property type="protein sequence ID" value="WAG61517.1"/>
    <property type="molecule type" value="Genomic_DNA"/>
</dbReference>
<keyword evidence="1" id="KW-1133">Transmembrane helix</keyword>
<protein>
    <submittedName>
        <fullName evidence="2">DUF5412 domain-containing protein</fullName>
    </submittedName>
</protein>
<name>A0AA47EJS6_9CLOT</name>
<feature type="transmembrane region" description="Helical" evidence="1">
    <location>
        <begin position="7"/>
        <end position="33"/>
    </location>
</feature>
<accession>A0AA47EJS6</accession>
<dbReference type="Pfam" id="PF17428">
    <property type="entry name" value="DUF5412"/>
    <property type="match status" value="1"/>
</dbReference>
<organism evidence="2 3">
    <name type="scientific">Clostridium estertheticum</name>
    <dbReference type="NCBI Taxonomy" id="238834"/>
    <lineage>
        <taxon>Bacteria</taxon>
        <taxon>Bacillati</taxon>
        <taxon>Bacillota</taxon>
        <taxon>Clostridia</taxon>
        <taxon>Eubacteriales</taxon>
        <taxon>Clostridiaceae</taxon>
        <taxon>Clostridium</taxon>
    </lineage>
</organism>
<evidence type="ECO:0000256" key="1">
    <source>
        <dbReference type="SAM" id="Phobius"/>
    </source>
</evidence>
<dbReference type="RefSeq" id="WP_216119854.1">
    <property type="nucleotide sequence ID" value="NZ_CP086239.1"/>
</dbReference>
<dbReference type="Proteomes" id="UP001164733">
    <property type="component" value="Chromosome"/>
</dbReference>
<keyword evidence="1" id="KW-0472">Membrane</keyword>
<dbReference type="InterPro" id="IPR035406">
    <property type="entry name" value="DUF5412"/>
</dbReference>
<reference evidence="2" key="1">
    <citation type="submission" date="2021-11" db="EMBL/GenBank/DDBJ databases">
        <title>Clostridia strains as spoilage organisms.</title>
        <authorList>
            <person name="Wambui J."/>
            <person name="Stevens M.J.A."/>
            <person name="Stephan R."/>
        </authorList>
    </citation>
    <scope>NUCLEOTIDE SEQUENCE</scope>
    <source>
        <strain evidence="2">CF009</strain>
    </source>
</reference>
<proteinExistence type="predicted"/>
<dbReference type="AlphaFoldDB" id="A0AA47EJS6"/>
<gene>
    <name evidence="2" type="ORF">LL038_04500</name>
</gene>
<evidence type="ECO:0000313" key="2">
    <source>
        <dbReference type="EMBL" id="WAG61517.1"/>
    </source>
</evidence>